<feature type="transmembrane region" description="Helical" evidence="1">
    <location>
        <begin position="51"/>
        <end position="71"/>
    </location>
</feature>
<feature type="transmembrane region" description="Helical" evidence="1">
    <location>
        <begin position="12"/>
        <end position="31"/>
    </location>
</feature>
<reference evidence="2 3" key="1">
    <citation type="submission" date="2017-07" db="EMBL/GenBank/DDBJ databases">
        <title>Flavobacterium cyanobacteriorum sp. nov., isolated from cyanobacterial aggregates in a eutrophic lake.</title>
        <authorList>
            <person name="Cai H."/>
        </authorList>
    </citation>
    <scope>NUCLEOTIDE SEQUENCE [LARGE SCALE GENOMIC DNA]</scope>
    <source>
        <strain evidence="2 3">TH021</strain>
    </source>
</reference>
<sequence>MVKNSIIGDMPVTLFKALKFVHPLLFIYWLGSKFINVQENVFFGIVYEMSALLFVLFTVAVPLFVIVYWIINKGKLNKTLTVQLLLHLVFSGINIVVMTLDPANFTS</sequence>
<proteinExistence type="predicted"/>
<evidence type="ECO:0000313" key="3">
    <source>
        <dbReference type="Proteomes" id="UP000216605"/>
    </source>
</evidence>
<feature type="transmembrane region" description="Helical" evidence="1">
    <location>
        <begin position="80"/>
        <end position="100"/>
    </location>
</feature>
<keyword evidence="3" id="KW-1185">Reference proteome</keyword>
<evidence type="ECO:0000313" key="2">
    <source>
        <dbReference type="EMBL" id="OYQ44369.1"/>
    </source>
</evidence>
<dbReference type="AlphaFoldDB" id="A0A255ZSK5"/>
<gene>
    <name evidence="2" type="ORF">CHU92_02485</name>
</gene>
<accession>A0A255ZSK5</accession>
<dbReference type="EMBL" id="NOXV01000156">
    <property type="protein sequence ID" value="OYQ44369.1"/>
    <property type="molecule type" value="Genomic_DNA"/>
</dbReference>
<organism evidence="2 3">
    <name type="scientific">Flavobacterium cyanobacteriorum</name>
    <dbReference type="NCBI Taxonomy" id="2022802"/>
    <lineage>
        <taxon>Bacteria</taxon>
        <taxon>Pseudomonadati</taxon>
        <taxon>Bacteroidota</taxon>
        <taxon>Flavobacteriia</taxon>
        <taxon>Flavobacteriales</taxon>
        <taxon>Flavobacteriaceae</taxon>
        <taxon>Flavobacterium</taxon>
    </lineage>
</organism>
<keyword evidence="1" id="KW-0812">Transmembrane</keyword>
<dbReference type="RefSeq" id="WP_094412267.1">
    <property type="nucleotide sequence ID" value="NZ_NOXV01000156.1"/>
</dbReference>
<comment type="caution">
    <text evidence="2">The sequence shown here is derived from an EMBL/GenBank/DDBJ whole genome shotgun (WGS) entry which is preliminary data.</text>
</comment>
<name>A0A255ZSK5_9FLAO</name>
<keyword evidence="1" id="KW-1133">Transmembrane helix</keyword>
<evidence type="ECO:0000256" key="1">
    <source>
        <dbReference type="SAM" id="Phobius"/>
    </source>
</evidence>
<keyword evidence="1" id="KW-0472">Membrane</keyword>
<dbReference type="Proteomes" id="UP000216605">
    <property type="component" value="Unassembled WGS sequence"/>
</dbReference>
<protein>
    <submittedName>
        <fullName evidence="2">Uncharacterized protein</fullName>
    </submittedName>
</protein>